<dbReference type="WBParaSite" id="JU765_v2.g4449.t1">
    <property type="protein sequence ID" value="JU765_v2.g4449.t1"/>
    <property type="gene ID" value="JU765_v2.g4449"/>
</dbReference>
<proteinExistence type="predicted"/>
<evidence type="ECO:0000313" key="1">
    <source>
        <dbReference type="Proteomes" id="UP000887576"/>
    </source>
</evidence>
<accession>A0AC34R8N6</accession>
<protein>
    <submittedName>
        <fullName evidence="2">Uncharacterized protein</fullName>
    </submittedName>
</protein>
<reference evidence="2" key="1">
    <citation type="submission" date="2022-11" db="UniProtKB">
        <authorList>
            <consortium name="WormBaseParasite"/>
        </authorList>
    </citation>
    <scope>IDENTIFICATION</scope>
</reference>
<evidence type="ECO:0000313" key="2">
    <source>
        <dbReference type="WBParaSite" id="JU765_v2.g4449.t1"/>
    </source>
</evidence>
<sequence length="819" mass="94569">MRFGDAFPDSWEISDKFSNASLVEENRLWKYLEEEKIMRFGDAFPDSWEISDKFSNASLVEENRLWKYLEEEKVIWIETSHKSGYLHIYVYCEQTGKYLCINCKSNERYSRARLLRLSSGRIGLFEYQEHFQGCRLPLKVLYDEENVRNDRLNVTTTSLMSNVTGSNIERTRSFVQKQREILDLNGFNQENNDLTGTNTPTTCSSFVEDDSSNIPTTPSFKNVAVSQQLEERPDYVFDEDLEETVTSTGSNTEQTLTVLTNPSTTKHTENIFTGSHCSEKMQLDNSTPQISAKSLEEKQGDGSVVSHDPGKENHSPVSSNVSHIQERNGLETDEQPSTSAKTLKYGDLYKNAISFKNAIKITGRSWEILKNGRHLRCQTEFDPDLWYFYYRCGSDRFYCKYGKTHATVKLIIESDGTKTLWGIENHLKECAKTDEEIMDDLKPSKRGRKKKIRSRTSSLNSEKENDYSSNFVENDLIPTTSEMVKYGDVFKNNSLKKFANAIKVTGKQWELTSDGKTVLCQTKENPNLWCLYRHGERAGLNKFHCFKCGNRRRYSAVKIDYETNGSIILWEYEEHEEECFKTYQDVKNYLENLKNGKILRGRCKSIPRNDLQTRSAKRRLFETNPNLDESLDDSLLTSELDFEDVDEGEKSRNNEEELSDVVSVRNVNESFDFGSMNSSFSENIKESLSTTSFEQLNRCSKSLSTTSFEQLNRCSSEIRTMFTESDLLENVLPTNLWIIPCTAKGIAKRFLFIVSKENSKLGSKMVLRGSYLSKLIYCCPKCEEFESEVKAIVTIKDERISVKFEETPYHKRYCYKIDL</sequence>
<name>A0AC34R8N6_9BILA</name>
<dbReference type="Proteomes" id="UP000887576">
    <property type="component" value="Unplaced"/>
</dbReference>
<organism evidence="1 2">
    <name type="scientific">Panagrolaimus sp. JU765</name>
    <dbReference type="NCBI Taxonomy" id="591449"/>
    <lineage>
        <taxon>Eukaryota</taxon>
        <taxon>Metazoa</taxon>
        <taxon>Ecdysozoa</taxon>
        <taxon>Nematoda</taxon>
        <taxon>Chromadorea</taxon>
        <taxon>Rhabditida</taxon>
        <taxon>Tylenchina</taxon>
        <taxon>Panagrolaimomorpha</taxon>
        <taxon>Panagrolaimoidea</taxon>
        <taxon>Panagrolaimidae</taxon>
        <taxon>Panagrolaimus</taxon>
    </lineage>
</organism>